<reference evidence="1" key="1">
    <citation type="submission" date="2021-01" db="UniProtKB">
        <authorList>
            <consortium name="EnsemblMetazoa"/>
        </authorList>
    </citation>
    <scope>IDENTIFICATION</scope>
</reference>
<dbReference type="KEGG" id="nvi:103317516"/>
<dbReference type="Proteomes" id="UP000002358">
    <property type="component" value="Chromosome 4"/>
</dbReference>
<dbReference type="InParanoid" id="A0A7M7HF21"/>
<dbReference type="RefSeq" id="XP_008213990.1">
    <property type="nucleotide sequence ID" value="XM_008215768.3"/>
</dbReference>
<accession>A0A7M7HF21</accession>
<dbReference type="AlphaFoldDB" id="A0A7M7HF21"/>
<evidence type="ECO:0000313" key="1">
    <source>
        <dbReference type="EnsemblMetazoa" id="XP_008213990"/>
    </source>
</evidence>
<name>A0A7M7HF21_NASVI</name>
<keyword evidence="2" id="KW-1185">Reference proteome</keyword>
<organism evidence="1 2">
    <name type="scientific">Nasonia vitripennis</name>
    <name type="common">Parasitic wasp</name>
    <dbReference type="NCBI Taxonomy" id="7425"/>
    <lineage>
        <taxon>Eukaryota</taxon>
        <taxon>Metazoa</taxon>
        <taxon>Ecdysozoa</taxon>
        <taxon>Arthropoda</taxon>
        <taxon>Hexapoda</taxon>
        <taxon>Insecta</taxon>
        <taxon>Pterygota</taxon>
        <taxon>Neoptera</taxon>
        <taxon>Endopterygota</taxon>
        <taxon>Hymenoptera</taxon>
        <taxon>Apocrita</taxon>
        <taxon>Proctotrupomorpha</taxon>
        <taxon>Chalcidoidea</taxon>
        <taxon>Pteromalidae</taxon>
        <taxon>Pteromalinae</taxon>
        <taxon>Nasonia</taxon>
    </lineage>
</organism>
<dbReference type="SMR" id="A0A7M7HF21"/>
<proteinExistence type="predicted"/>
<sequence length="267" mass="29899">MQPLKFLVSPGNSKFITGRNRQTGLRLLGSQCNVAQSGEKSEDCKIVPQCWSERNAADAYERELTQVRKKAIDLQILTKNSCKSLLDSMNAVDNEPSPELRQLDLEIERKIREISSMSLVCGARKRLESYALAEKVAANLQVWLCGNAAGVRCVECRLGELECRIRERTDTAVEMVRTCRGCVSSQALLSCLGDASAAAARLLETGEEHVKSEVDNVEQLCDRFRLENAKERERVTSPLVSELASFDRDLDSCIEELDSATDRRRKR</sequence>
<dbReference type="GeneID" id="103317516"/>
<protein>
    <submittedName>
        <fullName evidence="1">Uncharacterized protein</fullName>
    </submittedName>
</protein>
<evidence type="ECO:0000313" key="2">
    <source>
        <dbReference type="Proteomes" id="UP000002358"/>
    </source>
</evidence>
<dbReference type="EnsemblMetazoa" id="XM_008215768">
    <property type="protein sequence ID" value="XP_008213990"/>
    <property type="gene ID" value="LOC103317516"/>
</dbReference>